<reference evidence="3" key="1">
    <citation type="submission" date="2016-06" db="EMBL/GenBank/DDBJ databases">
        <title>Parallel loss of symbiosis genes in relatives of nitrogen-fixing non-legume Parasponia.</title>
        <authorList>
            <person name="Van Velzen R."/>
            <person name="Holmer R."/>
            <person name="Bu F."/>
            <person name="Rutten L."/>
            <person name="Van Zeijl A."/>
            <person name="Liu W."/>
            <person name="Santuari L."/>
            <person name="Cao Q."/>
            <person name="Sharma T."/>
            <person name="Shen D."/>
            <person name="Roswanjaya Y."/>
            <person name="Wardhani T."/>
            <person name="Kalhor M.S."/>
            <person name="Jansen J."/>
            <person name="Van den Hoogen J."/>
            <person name="Gungor B."/>
            <person name="Hartog M."/>
            <person name="Hontelez J."/>
            <person name="Verver J."/>
            <person name="Yang W.-C."/>
            <person name="Schijlen E."/>
            <person name="Repin R."/>
            <person name="Schilthuizen M."/>
            <person name="Schranz E."/>
            <person name="Heidstra R."/>
            <person name="Miyata K."/>
            <person name="Fedorova E."/>
            <person name="Kohlen W."/>
            <person name="Bisseling T."/>
            <person name="Smit S."/>
            <person name="Geurts R."/>
        </authorList>
    </citation>
    <scope>NUCLEOTIDE SEQUENCE [LARGE SCALE GENOMIC DNA]</scope>
    <source>
        <strain evidence="3">cv. RG33-2</strain>
    </source>
</reference>
<evidence type="ECO:0000313" key="2">
    <source>
        <dbReference type="EMBL" id="PON98651.1"/>
    </source>
</evidence>
<dbReference type="AlphaFoldDB" id="A0A2P5FLI8"/>
<accession>A0A2P5FLI8</accession>
<evidence type="ECO:0000313" key="3">
    <source>
        <dbReference type="Proteomes" id="UP000237000"/>
    </source>
</evidence>
<proteinExistence type="predicted"/>
<gene>
    <name evidence="2" type="ORF">TorRG33x02_055510</name>
</gene>
<comment type="caution">
    <text evidence="2">The sequence shown here is derived from an EMBL/GenBank/DDBJ whole genome shotgun (WGS) entry which is preliminary data.</text>
</comment>
<keyword evidence="3" id="KW-1185">Reference proteome</keyword>
<dbReference type="OrthoDB" id="10316477at2759"/>
<evidence type="ECO:0000256" key="1">
    <source>
        <dbReference type="SAM" id="MobiDB-lite"/>
    </source>
</evidence>
<protein>
    <submittedName>
        <fullName evidence="2">Uncharacterized protein</fullName>
    </submittedName>
</protein>
<sequence>MRPRRLQIRLLVFWVGGGLGAGVLVRRRGQTPENINRNHPDELLLHCLVQFTRTRLHEIDELQKGLALDLFLPDPFESIREIALDPTDLELPEEQSRSFGDGDVPQEG</sequence>
<dbReference type="Proteomes" id="UP000237000">
    <property type="component" value="Unassembled WGS sequence"/>
</dbReference>
<organism evidence="2 3">
    <name type="scientific">Trema orientale</name>
    <name type="common">Charcoal tree</name>
    <name type="synonym">Celtis orientalis</name>
    <dbReference type="NCBI Taxonomy" id="63057"/>
    <lineage>
        <taxon>Eukaryota</taxon>
        <taxon>Viridiplantae</taxon>
        <taxon>Streptophyta</taxon>
        <taxon>Embryophyta</taxon>
        <taxon>Tracheophyta</taxon>
        <taxon>Spermatophyta</taxon>
        <taxon>Magnoliopsida</taxon>
        <taxon>eudicotyledons</taxon>
        <taxon>Gunneridae</taxon>
        <taxon>Pentapetalae</taxon>
        <taxon>rosids</taxon>
        <taxon>fabids</taxon>
        <taxon>Rosales</taxon>
        <taxon>Cannabaceae</taxon>
        <taxon>Trema</taxon>
    </lineage>
</organism>
<dbReference type="EMBL" id="JXTC01000023">
    <property type="protein sequence ID" value="PON98651.1"/>
    <property type="molecule type" value="Genomic_DNA"/>
</dbReference>
<name>A0A2P5FLI8_TREOI</name>
<dbReference type="InParanoid" id="A0A2P5FLI8"/>
<feature type="region of interest" description="Disordered" evidence="1">
    <location>
        <begin position="86"/>
        <end position="108"/>
    </location>
</feature>